<dbReference type="Pfam" id="PF16363">
    <property type="entry name" value="GDP_Man_Dehyd"/>
    <property type="match status" value="1"/>
</dbReference>
<dbReference type="Gene3D" id="3.90.25.10">
    <property type="entry name" value="UDP-galactose 4-epimerase, domain 1"/>
    <property type="match status" value="1"/>
</dbReference>
<evidence type="ECO:0000313" key="3">
    <source>
        <dbReference type="Proteomes" id="UP000438429"/>
    </source>
</evidence>
<organism evidence="2 3">
    <name type="scientific">Scophthalmus maximus</name>
    <name type="common">Turbot</name>
    <name type="synonym">Psetta maxima</name>
    <dbReference type="NCBI Taxonomy" id="52904"/>
    <lineage>
        <taxon>Eukaryota</taxon>
        <taxon>Metazoa</taxon>
        <taxon>Chordata</taxon>
        <taxon>Craniata</taxon>
        <taxon>Vertebrata</taxon>
        <taxon>Euteleostomi</taxon>
        <taxon>Actinopterygii</taxon>
        <taxon>Neopterygii</taxon>
        <taxon>Teleostei</taxon>
        <taxon>Neoteleostei</taxon>
        <taxon>Acanthomorphata</taxon>
        <taxon>Carangaria</taxon>
        <taxon>Pleuronectiformes</taxon>
        <taxon>Pleuronectoidei</taxon>
        <taxon>Scophthalmidae</taxon>
        <taxon>Scophthalmus</taxon>
    </lineage>
</organism>
<sequence length="422" mass="48144">MPRPFSTCQHCRKTDRRCRTLHCVLVRVEGNRSVVFSQLDYCCSPRSLESVDDRANYTFIRGDVCNSQLVDHIFTTETVDVIFHLAAKTHVEASFESQSTFQLVNVDGTRVLLAAARRARHRPQRFVYVSTDEVYGASVDEVFDESSPPRPTNPYSATKAAAEQLVKSYWDKYKFPIIITRSNNIYGPRQFTEKVIPRFLTLLQMNKRCTIQGTLPKSRHFLFVDDAVAAFLLVLEKGTVGEIYNVGTTCEVPIMQLARQLIRMIKNVPDSEVKDWLEFVPDRPRVDLRYPITCEKLQQLGWRAEVSWAEGIRHTGIQFFLMVYIVGAFGKQGFQCLWWKRSRFPKSTAALRVGRTFHGQSSKFGNLSFFFSSSSRAAVVGSVRNINYNHTSEGREGGKRRNTPAAARLNRFSVSGVKRPDN</sequence>
<name>A0A6A4T4L4_SCOMX</name>
<evidence type="ECO:0000313" key="2">
    <source>
        <dbReference type="EMBL" id="KAF0038950.1"/>
    </source>
</evidence>
<evidence type="ECO:0000259" key="1">
    <source>
        <dbReference type="Pfam" id="PF16363"/>
    </source>
</evidence>
<reference evidence="2 3" key="1">
    <citation type="submission" date="2019-06" db="EMBL/GenBank/DDBJ databases">
        <title>Draft genomes of female and male turbot (Scophthalmus maximus).</title>
        <authorList>
            <person name="Xu H."/>
            <person name="Xu X.-W."/>
            <person name="Shao C."/>
            <person name="Chen S."/>
        </authorList>
    </citation>
    <scope>NUCLEOTIDE SEQUENCE [LARGE SCALE GENOMIC DNA]</scope>
    <source>
        <strain evidence="2">Ysfricsl-2016a</strain>
        <tissue evidence="2">Blood</tissue>
    </source>
</reference>
<feature type="domain" description="NAD(P)-binding" evidence="1">
    <location>
        <begin position="51"/>
        <end position="314"/>
    </location>
</feature>
<dbReference type="AlphaFoldDB" id="A0A6A4T4L4"/>
<dbReference type="GO" id="GO:0003824">
    <property type="term" value="F:catalytic activity"/>
    <property type="evidence" value="ECO:0007669"/>
    <property type="project" value="UniProtKB-ARBA"/>
</dbReference>
<dbReference type="InterPro" id="IPR036291">
    <property type="entry name" value="NAD(P)-bd_dom_sf"/>
</dbReference>
<proteinExistence type="predicted"/>
<dbReference type="Gene3D" id="3.40.50.720">
    <property type="entry name" value="NAD(P)-binding Rossmann-like Domain"/>
    <property type="match status" value="1"/>
</dbReference>
<gene>
    <name evidence="2" type="ORF">F2P81_009434</name>
</gene>
<dbReference type="EMBL" id="VEVO01000008">
    <property type="protein sequence ID" value="KAF0038950.1"/>
    <property type="molecule type" value="Genomic_DNA"/>
</dbReference>
<dbReference type="PANTHER" id="PTHR43000">
    <property type="entry name" value="DTDP-D-GLUCOSE 4,6-DEHYDRATASE-RELATED"/>
    <property type="match status" value="1"/>
</dbReference>
<dbReference type="InterPro" id="IPR016040">
    <property type="entry name" value="NAD(P)-bd_dom"/>
</dbReference>
<dbReference type="SUPFAM" id="SSF51735">
    <property type="entry name" value="NAD(P)-binding Rossmann-fold domains"/>
    <property type="match status" value="1"/>
</dbReference>
<protein>
    <recommendedName>
        <fullName evidence="1">NAD(P)-binding domain-containing protein</fullName>
    </recommendedName>
</protein>
<accession>A0A6A4T4L4</accession>
<dbReference type="Proteomes" id="UP000438429">
    <property type="component" value="Unassembled WGS sequence"/>
</dbReference>
<comment type="caution">
    <text evidence="2">The sequence shown here is derived from an EMBL/GenBank/DDBJ whole genome shotgun (WGS) entry which is preliminary data.</text>
</comment>